<keyword evidence="4" id="KW-1185">Reference proteome</keyword>
<dbReference type="Proteomes" id="UP000054600">
    <property type="component" value="Unassembled WGS sequence"/>
</dbReference>
<dbReference type="RefSeq" id="WP_018577636.1">
    <property type="nucleotide sequence ID" value="NZ_KB892404.1"/>
</dbReference>
<keyword evidence="1" id="KW-0732">Signal</keyword>
<dbReference type="AlphaFoldDB" id="A0A0W0YUZ4"/>
<feature type="chain" id="PRO_5006917982" evidence="1">
    <location>
        <begin position="23"/>
        <end position="144"/>
    </location>
</feature>
<dbReference type="PANTHER" id="PTHR36919:SF3">
    <property type="entry name" value="BLL5882 PROTEIN"/>
    <property type="match status" value="1"/>
</dbReference>
<reference evidence="3 4" key="1">
    <citation type="submission" date="2015-11" db="EMBL/GenBank/DDBJ databases">
        <title>Genomic analysis of 38 Legionella species identifies large and diverse effector repertoires.</title>
        <authorList>
            <person name="Burstein D."/>
            <person name="Amaro F."/>
            <person name="Zusman T."/>
            <person name="Lifshitz Z."/>
            <person name="Cohen O."/>
            <person name="Gilbert J.A."/>
            <person name="Pupko T."/>
            <person name="Shuman H.A."/>
            <person name="Segal G."/>
        </authorList>
    </citation>
    <scope>NUCLEOTIDE SEQUENCE [LARGE SCALE GENOMIC DNA]</scope>
    <source>
        <strain evidence="3 4">ATCC 49655</strain>
    </source>
</reference>
<evidence type="ECO:0000256" key="1">
    <source>
        <dbReference type="SAM" id="SignalP"/>
    </source>
</evidence>
<proteinExistence type="predicted"/>
<dbReference type="EMBL" id="LNYW01000043">
    <property type="protein sequence ID" value="KTD60697.1"/>
    <property type="molecule type" value="Genomic_DNA"/>
</dbReference>
<evidence type="ECO:0000259" key="2">
    <source>
        <dbReference type="Pfam" id="PF09917"/>
    </source>
</evidence>
<dbReference type="Pfam" id="PF09917">
    <property type="entry name" value="DUF2147"/>
    <property type="match status" value="1"/>
</dbReference>
<dbReference type="PATRIC" id="fig|1122169.6.peg.1628"/>
<name>A0A0W0YUZ4_9GAMM</name>
<comment type="caution">
    <text evidence="3">The sequence shown here is derived from an EMBL/GenBank/DDBJ whole genome shotgun (WGS) entry which is preliminary data.</text>
</comment>
<organism evidence="3 4">
    <name type="scientific">Legionella shakespearei DSM 23087</name>
    <dbReference type="NCBI Taxonomy" id="1122169"/>
    <lineage>
        <taxon>Bacteria</taxon>
        <taxon>Pseudomonadati</taxon>
        <taxon>Pseudomonadota</taxon>
        <taxon>Gammaproteobacteria</taxon>
        <taxon>Legionellales</taxon>
        <taxon>Legionellaceae</taxon>
        <taxon>Legionella</taxon>
    </lineage>
</organism>
<feature type="domain" description="DUF2147" evidence="2">
    <location>
        <begin position="29"/>
        <end position="144"/>
    </location>
</feature>
<evidence type="ECO:0000313" key="3">
    <source>
        <dbReference type="EMBL" id="KTD60697.1"/>
    </source>
</evidence>
<dbReference type="PANTHER" id="PTHR36919">
    <property type="entry name" value="BLR1215 PROTEIN"/>
    <property type="match status" value="1"/>
</dbReference>
<accession>A0A0W0YUZ4</accession>
<dbReference type="OrthoDB" id="9814399at2"/>
<evidence type="ECO:0000313" key="4">
    <source>
        <dbReference type="Proteomes" id="UP000054600"/>
    </source>
</evidence>
<sequence length="144" mass="15176">MRLWKAVIGFAFAVCYLPVAMAASGSPAGTWTTIDDKTGAKRAVVSLSVSGGTLNGTIVKVYPQAGDTGICTNCPGAFKGKKIQGLGFVWGLKDEGNGVWSGGQILDPKTGKIYKAKMTLKGNKLYVRGYIGVSALGRTQTWVR</sequence>
<dbReference type="STRING" id="1122169.Lsha_1414"/>
<protein>
    <submittedName>
        <fullName evidence="3">Putative signal peptide protein</fullName>
    </submittedName>
</protein>
<feature type="signal peptide" evidence="1">
    <location>
        <begin position="1"/>
        <end position="22"/>
    </location>
</feature>
<dbReference type="InterPro" id="IPR019223">
    <property type="entry name" value="DUF2147"/>
</dbReference>
<gene>
    <name evidence="3" type="ORF">Lsha_1414</name>
</gene>
<dbReference type="eggNOG" id="COG4731">
    <property type="taxonomic scope" value="Bacteria"/>
</dbReference>
<dbReference type="Gene3D" id="2.40.128.520">
    <property type="match status" value="1"/>
</dbReference>